<dbReference type="PANTHER" id="PTHR41259">
    <property type="entry name" value="DOUBLE-STRAND BREAK REPAIR RAD50 ATPASE, PUTATIVE-RELATED"/>
    <property type="match status" value="1"/>
</dbReference>
<dbReference type="GeneID" id="97996401"/>
<gene>
    <name evidence="4" type="ORF">DV520_11730</name>
</gene>
<dbReference type="Proteomes" id="UP000260649">
    <property type="component" value="Unassembled WGS sequence"/>
</dbReference>
<keyword evidence="1" id="KW-0175">Coiled coil</keyword>
<organism evidence="4 5">
    <name type="scientific">Evtepia gabavorous</name>
    <dbReference type="NCBI Taxonomy" id="2211183"/>
    <lineage>
        <taxon>Bacteria</taxon>
        <taxon>Bacillati</taxon>
        <taxon>Bacillota</taxon>
        <taxon>Clostridia</taxon>
        <taxon>Eubacteriales</taxon>
        <taxon>Evtepia</taxon>
    </lineage>
</organism>
<proteinExistence type="predicted"/>
<sequence length="625" mass="69559">MKLLQLTATFGCLQGDTLEFGPGMTLIGAPNGSGKSTWCAFLRTMLYGLDTRQRDRKGAPADKNRYRPWSGSPMEGLLVCEFQGRVLELRRTSASGVPMGDFSAVYQDTGLAVPGLTGETAGEILTGVSQEVFDRSVFFRQTGLAVSQSQELEKRITALVSSGEEDVSWTEANERLKTWLHRRRFHKSGLIPQLEAEEAQLQQTLTQTASLRQDLAQLQARAAGLRQQKAHWESRLSMENDKFQTISQRRYAEAAAELDAAELQLQTLLARQQADAPQTEPDPDELEEEIQDTLDDLASRRRLMTGFVTLIVLLTLCGVVLFAAPHVPQFPLQLPEIPLLFLAPVVGVLWLLVLLFTLIKSACDRRDTKALDELRALLETRQQEDSHLAQDLREAQIRREHAQKYFEAVSQQSGSGPYLPPEAEACRASLHQAEQEIAQIQGQLTALGDPVLVDARLDEIQEASARLQGDYDAIEVAMEALKEADDQLHARFSPQLSQTAAGYFQQLTQGRFSQVALDRSFNVTVRETGALADRPLALLSQGTADQLYLALRLAVADLVLPSPQACPLILDDALLSFDDDRLAVVLHLLTELAEDRQILLFTCQHREFFMLEDRPEITTVTLPDF</sequence>
<dbReference type="InterPro" id="IPR027417">
    <property type="entry name" value="P-loop_NTPase"/>
</dbReference>
<protein>
    <recommendedName>
        <fullName evidence="3">Rad50/SbcC-type AAA domain-containing protein</fullName>
    </recommendedName>
</protein>
<dbReference type="Gene3D" id="3.40.50.300">
    <property type="entry name" value="P-loop containing nucleotide triphosphate hydrolases"/>
    <property type="match status" value="2"/>
</dbReference>
<evidence type="ECO:0000256" key="1">
    <source>
        <dbReference type="SAM" id="Coils"/>
    </source>
</evidence>
<feature type="transmembrane region" description="Helical" evidence="2">
    <location>
        <begin position="307"/>
        <end position="327"/>
    </location>
</feature>
<keyword evidence="5" id="KW-1185">Reference proteome</keyword>
<reference evidence="4 5" key="1">
    <citation type="submission" date="2018-07" db="EMBL/GenBank/DDBJ databases">
        <title>GABA Modulating Bacteria of the Human Gut Microbiota.</title>
        <authorList>
            <person name="Strandwitz P."/>
            <person name="Kim K.H."/>
            <person name="Terekhova D."/>
            <person name="Liu J.K."/>
            <person name="Sharma A."/>
            <person name="Levering J."/>
            <person name="Mcdonald D."/>
            <person name="Dietrich D."/>
            <person name="Ramadhar T.R."/>
            <person name="Lekbua A."/>
            <person name="Mroue N."/>
            <person name="Liston C."/>
            <person name="Stewart E.J."/>
            <person name="Dubin M.J."/>
            <person name="Zengler K."/>
            <person name="Knight R."/>
            <person name="Gilbert J.A."/>
            <person name="Clardy J."/>
            <person name="Lewis K."/>
        </authorList>
    </citation>
    <scope>NUCLEOTIDE SEQUENCE [LARGE SCALE GENOMIC DNA]</scope>
    <source>
        <strain evidence="4 5">KLE1738</strain>
    </source>
</reference>
<feature type="coiled-coil region" evidence="1">
    <location>
        <begin position="194"/>
        <end position="271"/>
    </location>
</feature>
<dbReference type="GO" id="GO:0016887">
    <property type="term" value="F:ATP hydrolysis activity"/>
    <property type="evidence" value="ECO:0007669"/>
    <property type="project" value="InterPro"/>
</dbReference>
<dbReference type="EMBL" id="QQRQ01000042">
    <property type="protein sequence ID" value="RFT05610.1"/>
    <property type="molecule type" value="Genomic_DNA"/>
</dbReference>
<keyword evidence="2" id="KW-0812">Transmembrane</keyword>
<feature type="transmembrane region" description="Helical" evidence="2">
    <location>
        <begin position="339"/>
        <end position="359"/>
    </location>
</feature>
<dbReference type="GO" id="GO:0006302">
    <property type="term" value="P:double-strand break repair"/>
    <property type="evidence" value="ECO:0007669"/>
    <property type="project" value="InterPro"/>
</dbReference>
<keyword evidence="2" id="KW-1133">Transmembrane helix</keyword>
<evidence type="ECO:0000313" key="5">
    <source>
        <dbReference type="Proteomes" id="UP000260649"/>
    </source>
</evidence>
<keyword evidence="2" id="KW-0472">Membrane</keyword>
<feature type="domain" description="Rad50/SbcC-type AAA" evidence="3">
    <location>
        <begin position="10"/>
        <end position="58"/>
    </location>
</feature>
<dbReference type="OrthoDB" id="9764467at2"/>
<dbReference type="InterPro" id="IPR038729">
    <property type="entry name" value="Rad50/SbcC_AAA"/>
</dbReference>
<evidence type="ECO:0000313" key="4">
    <source>
        <dbReference type="EMBL" id="RFT05610.1"/>
    </source>
</evidence>
<comment type="caution">
    <text evidence="4">The sequence shown here is derived from an EMBL/GenBank/DDBJ whole genome shotgun (WGS) entry which is preliminary data.</text>
</comment>
<dbReference type="PANTHER" id="PTHR41259:SF1">
    <property type="entry name" value="DOUBLE-STRAND BREAK REPAIR RAD50 ATPASE, PUTATIVE-RELATED"/>
    <property type="match status" value="1"/>
</dbReference>
<dbReference type="SUPFAM" id="SSF52540">
    <property type="entry name" value="P-loop containing nucleoside triphosphate hydrolases"/>
    <property type="match status" value="1"/>
</dbReference>
<dbReference type="RefSeq" id="WP_117142984.1">
    <property type="nucleotide sequence ID" value="NZ_CAKXKJ010000014.1"/>
</dbReference>
<evidence type="ECO:0000259" key="3">
    <source>
        <dbReference type="Pfam" id="PF13476"/>
    </source>
</evidence>
<evidence type="ECO:0000256" key="2">
    <source>
        <dbReference type="SAM" id="Phobius"/>
    </source>
</evidence>
<dbReference type="Pfam" id="PF13476">
    <property type="entry name" value="AAA_23"/>
    <property type="match status" value="1"/>
</dbReference>
<name>A0A3E2B0M9_9FIRM</name>
<accession>A0A3E2B0M9</accession>
<dbReference type="AlphaFoldDB" id="A0A3E2B0M9"/>